<feature type="compositionally biased region" description="Low complexity" evidence="1">
    <location>
        <begin position="141"/>
        <end position="158"/>
    </location>
</feature>
<sequence length="229" mass="25050">MLVARGSRSVTDKDLPAADVEVFRKHVGPAKGYIEALETRLKETERLLWRMLSTSNANLEKLSEAFTAELDHRIPASLTISTLSTTEEKKSAISYWEQFPLQTPEDVILWKQDLDSLSGVAATGSSTVVDSASFERLEVASPSDPSPFGDSFSGDPSPIQDARHEAAETIPGRDGMPLAPENRSVGRSATSQAPETVGDILRRSSSRPHRNSTAAKFGLSQEFEDTFLW</sequence>
<proteinExistence type="predicted"/>
<feature type="region of interest" description="Disordered" evidence="1">
    <location>
        <begin position="139"/>
        <end position="217"/>
    </location>
</feature>
<evidence type="ECO:0000313" key="3">
    <source>
        <dbReference type="Proteomes" id="UP000053342"/>
    </source>
</evidence>
<organism evidence="2 3">
    <name type="scientific">Exophiala oligosperma</name>
    <dbReference type="NCBI Taxonomy" id="215243"/>
    <lineage>
        <taxon>Eukaryota</taxon>
        <taxon>Fungi</taxon>
        <taxon>Dikarya</taxon>
        <taxon>Ascomycota</taxon>
        <taxon>Pezizomycotina</taxon>
        <taxon>Eurotiomycetes</taxon>
        <taxon>Chaetothyriomycetidae</taxon>
        <taxon>Chaetothyriales</taxon>
        <taxon>Herpotrichiellaceae</taxon>
        <taxon>Exophiala</taxon>
    </lineage>
</organism>
<reference evidence="2 3" key="1">
    <citation type="submission" date="2015-01" db="EMBL/GenBank/DDBJ databases">
        <title>The Genome Sequence of Exophiala oligosperma CBS72588.</title>
        <authorList>
            <consortium name="The Broad Institute Genomics Platform"/>
            <person name="Cuomo C."/>
            <person name="de Hoog S."/>
            <person name="Gorbushina A."/>
            <person name="Stielow B."/>
            <person name="Teixiera M."/>
            <person name="Abouelleil A."/>
            <person name="Chapman S.B."/>
            <person name="Priest M."/>
            <person name="Young S.K."/>
            <person name="Wortman J."/>
            <person name="Nusbaum C."/>
            <person name="Birren B."/>
        </authorList>
    </citation>
    <scope>NUCLEOTIDE SEQUENCE [LARGE SCALE GENOMIC DNA]</scope>
    <source>
        <strain evidence="2 3">CBS 72588</strain>
    </source>
</reference>
<dbReference type="GeneID" id="27362398"/>
<dbReference type="HOGENOM" id="CLU_071883_2_0_1"/>
<evidence type="ECO:0000313" key="2">
    <source>
        <dbReference type="EMBL" id="KIW37690.1"/>
    </source>
</evidence>
<dbReference type="Proteomes" id="UP000053342">
    <property type="component" value="Unassembled WGS sequence"/>
</dbReference>
<dbReference type="AlphaFoldDB" id="A0A0D2D5M6"/>
<dbReference type="OrthoDB" id="10261408at2759"/>
<dbReference type="VEuPathDB" id="FungiDB:PV06_10324"/>
<accession>A0A0D2D5M6</accession>
<name>A0A0D2D5M6_9EURO</name>
<evidence type="ECO:0000256" key="1">
    <source>
        <dbReference type="SAM" id="MobiDB-lite"/>
    </source>
</evidence>
<protein>
    <submittedName>
        <fullName evidence="2">Uncharacterized protein</fullName>
    </submittedName>
</protein>
<keyword evidence="3" id="KW-1185">Reference proteome</keyword>
<gene>
    <name evidence="2" type="ORF">PV06_10324</name>
</gene>
<dbReference type="EMBL" id="KN847343">
    <property type="protein sequence ID" value="KIW37690.1"/>
    <property type="molecule type" value="Genomic_DNA"/>
</dbReference>
<feature type="compositionally biased region" description="Polar residues" evidence="1">
    <location>
        <begin position="185"/>
        <end position="194"/>
    </location>
</feature>
<dbReference type="RefSeq" id="XP_016257906.1">
    <property type="nucleotide sequence ID" value="XM_016411865.1"/>
</dbReference>